<keyword evidence="2" id="KW-1185">Reference proteome</keyword>
<organism evidence="1 2">
    <name type="scientific">Staurois parvus</name>
    <dbReference type="NCBI Taxonomy" id="386267"/>
    <lineage>
        <taxon>Eukaryota</taxon>
        <taxon>Metazoa</taxon>
        <taxon>Chordata</taxon>
        <taxon>Craniata</taxon>
        <taxon>Vertebrata</taxon>
        <taxon>Euteleostomi</taxon>
        <taxon>Amphibia</taxon>
        <taxon>Batrachia</taxon>
        <taxon>Anura</taxon>
        <taxon>Neobatrachia</taxon>
        <taxon>Ranoidea</taxon>
        <taxon>Ranidae</taxon>
        <taxon>Staurois</taxon>
    </lineage>
</organism>
<sequence>MYVHTRTYTHTQTHLQIHIQLYMHTQTTPHKKLQYFVVNSQIWVLHSRGRQRAQHTFLALLSLHSAIEQSDDSQCQWQIRPELRACSARRPWGGTLAPTIISTRHWRAGEWKFQALA</sequence>
<reference evidence="1" key="1">
    <citation type="submission" date="2023-05" db="EMBL/GenBank/DDBJ databases">
        <authorList>
            <person name="Stuckert A."/>
        </authorList>
    </citation>
    <scope>NUCLEOTIDE SEQUENCE</scope>
</reference>
<proteinExistence type="predicted"/>
<accession>A0ABN9C0S7</accession>
<evidence type="ECO:0000313" key="1">
    <source>
        <dbReference type="EMBL" id="CAI9553006.1"/>
    </source>
</evidence>
<name>A0ABN9C0S7_9NEOB</name>
<dbReference type="EMBL" id="CATNWA010006877">
    <property type="protein sequence ID" value="CAI9553006.1"/>
    <property type="molecule type" value="Genomic_DNA"/>
</dbReference>
<dbReference type="Proteomes" id="UP001162483">
    <property type="component" value="Unassembled WGS sequence"/>
</dbReference>
<protein>
    <submittedName>
        <fullName evidence="1">Uncharacterized protein</fullName>
    </submittedName>
</protein>
<evidence type="ECO:0000313" key="2">
    <source>
        <dbReference type="Proteomes" id="UP001162483"/>
    </source>
</evidence>
<gene>
    <name evidence="1" type="ORF">SPARVUS_LOCUS3967692</name>
</gene>
<comment type="caution">
    <text evidence="1">The sequence shown here is derived from an EMBL/GenBank/DDBJ whole genome shotgun (WGS) entry which is preliminary data.</text>
</comment>